<comment type="function">
    <text evidence="1">Possible endonuclease which induces a single-strand cut and initiates DNA replication.</text>
</comment>
<dbReference type="GO" id="GO:0004519">
    <property type="term" value="F:endonuclease activity"/>
    <property type="evidence" value="ECO:0007669"/>
    <property type="project" value="UniProtKB-KW"/>
</dbReference>
<dbReference type="EMBL" id="FOCP01000006">
    <property type="protein sequence ID" value="SEN01488.1"/>
    <property type="molecule type" value="Genomic_DNA"/>
</dbReference>
<evidence type="ECO:0000256" key="7">
    <source>
        <dbReference type="SAM" id="MobiDB-lite"/>
    </source>
</evidence>
<dbReference type="GO" id="GO:0016787">
    <property type="term" value="F:hydrolase activity"/>
    <property type="evidence" value="ECO:0007669"/>
    <property type="project" value="UniProtKB-KW"/>
</dbReference>
<organism evidence="9 10">
    <name type="scientific">Nitrosomonas marina</name>
    <dbReference type="NCBI Taxonomy" id="917"/>
    <lineage>
        <taxon>Bacteria</taxon>
        <taxon>Pseudomonadati</taxon>
        <taxon>Pseudomonadota</taxon>
        <taxon>Betaproteobacteria</taxon>
        <taxon>Nitrosomonadales</taxon>
        <taxon>Nitrosomonadaceae</taxon>
        <taxon>Nitrosomonas</taxon>
    </lineage>
</organism>
<dbReference type="GO" id="GO:0006260">
    <property type="term" value="P:DNA replication"/>
    <property type="evidence" value="ECO:0007669"/>
    <property type="project" value="UniProtKB-KW"/>
</dbReference>
<keyword evidence="4" id="KW-0540">Nuclease</keyword>
<evidence type="ECO:0000313" key="10">
    <source>
        <dbReference type="Proteomes" id="UP000199459"/>
    </source>
</evidence>
<gene>
    <name evidence="9" type="ORF">SAMN05216325_1068</name>
</gene>
<evidence type="ECO:0000256" key="2">
    <source>
        <dbReference type="ARBA" id="ARBA00009260"/>
    </source>
</evidence>
<accession>A0A1H8D4G5</accession>
<feature type="domain" description="Replication gene A protein-like" evidence="8">
    <location>
        <begin position="146"/>
        <end position="390"/>
    </location>
</feature>
<sequence length="558" mass="63934">MHTSVRCNGKLLTPSELIAENILELLDEPDSSDRNWRLPIFRQLPVRIAENAAYEYKETYIFDGRRIANIFLLETFGRPTKHSIPLNASDDDLQALAKRIVLEIKSFHNVLLNQKSKIASLLHFAQKYAVRLPDLDDPSKTEKGIYGRLTDENWWLPRLRKIHAKKLEKEAIRSGLVHQRKGKYVSDETLQRRREQKKRNRRILDGFYAINELGEGFTLSELAEHGLANPRVRRSELMVRIFGFEYIANELGHAGEFYTITCPSRMHARLLKSCKPNPKYDGTTPEQAQEYLNKVWARIRAKLDREDIHTYGFRIAEPQHDGTPHWHLLLFMPPNHTEKVREVIEHYALETDGDELGAKGHRFTAETIDKSKGTAVGYVAKYISKNIDGYGLEHDSDGKPIKDAAERVEAWASTWGIRQFQQIGGAPVSIWRELRRINDAPEGILQQAQQAADQGQWWQFIQLMGGTAAKRKDNPIRLMKEKCADLGKYGDPIGEKICGVKTDTIELPTRLHQWRIERFTVNTESENRHAAMRPNGSGSDREAAFAAQPPWSSVNNCT</sequence>
<keyword evidence="6" id="KW-0378">Hydrolase</keyword>
<dbReference type="InterPro" id="IPR008766">
    <property type="entry name" value="Replication_gene_A-like"/>
</dbReference>
<evidence type="ECO:0000256" key="3">
    <source>
        <dbReference type="ARBA" id="ARBA00022705"/>
    </source>
</evidence>
<dbReference type="Proteomes" id="UP000199459">
    <property type="component" value="Unassembled WGS sequence"/>
</dbReference>
<dbReference type="OrthoDB" id="5568266at2"/>
<evidence type="ECO:0000256" key="4">
    <source>
        <dbReference type="ARBA" id="ARBA00022722"/>
    </source>
</evidence>
<reference evidence="9 10" key="1">
    <citation type="submission" date="2016-10" db="EMBL/GenBank/DDBJ databases">
        <authorList>
            <person name="de Groot N.N."/>
        </authorList>
    </citation>
    <scope>NUCLEOTIDE SEQUENCE [LARGE SCALE GENOMIC DNA]</scope>
    <source>
        <strain evidence="9 10">Nm22</strain>
    </source>
</reference>
<evidence type="ECO:0000259" key="8">
    <source>
        <dbReference type="Pfam" id="PF05840"/>
    </source>
</evidence>
<evidence type="ECO:0000256" key="1">
    <source>
        <dbReference type="ARBA" id="ARBA00003293"/>
    </source>
</evidence>
<proteinExistence type="inferred from homology"/>
<evidence type="ECO:0000313" key="9">
    <source>
        <dbReference type="EMBL" id="SEN01488.1"/>
    </source>
</evidence>
<name>A0A1H8D4G5_9PROT</name>
<dbReference type="AlphaFoldDB" id="A0A1H8D4G5"/>
<dbReference type="RefSeq" id="WP_090629184.1">
    <property type="nucleotide sequence ID" value="NZ_FOCP01000006.1"/>
</dbReference>
<keyword evidence="5" id="KW-0255">Endonuclease</keyword>
<dbReference type="Pfam" id="PF05840">
    <property type="entry name" value="Phage_GPA"/>
    <property type="match status" value="1"/>
</dbReference>
<feature type="region of interest" description="Disordered" evidence="7">
    <location>
        <begin position="525"/>
        <end position="558"/>
    </location>
</feature>
<evidence type="ECO:0000256" key="6">
    <source>
        <dbReference type="ARBA" id="ARBA00022801"/>
    </source>
</evidence>
<keyword evidence="3" id="KW-0235">DNA replication</keyword>
<protein>
    <submittedName>
        <fullName evidence="9">Bacteriophage replication gene A protein (GPA)</fullName>
    </submittedName>
</protein>
<comment type="similarity">
    <text evidence="2">Belongs to the phage GPA family.</text>
</comment>
<evidence type="ECO:0000256" key="5">
    <source>
        <dbReference type="ARBA" id="ARBA00022759"/>
    </source>
</evidence>